<dbReference type="KEGG" id="clec:106670596"/>
<evidence type="ECO:0000313" key="3">
    <source>
        <dbReference type="EnsemblMetazoa" id="XP_014256571.1"/>
    </source>
</evidence>
<name>A0A8I6S688_CIMLE</name>
<dbReference type="OrthoDB" id="413400at2759"/>
<dbReference type="RefSeq" id="XP_014256571.1">
    <property type="nucleotide sequence ID" value="XM_014401085.2"/>
</dbReference>
<dbReference type="InterPro" id="IPR024053">
    <property type="entry name" value="VHL_beta_dom"/>
</dbReference>
<reference evidence="3" key="1">
    <citation type="submission" date="2022-01" db="UniProtKB">
        <authorList>
            <consortium name="EnsemblMetazoa"/>
        </authorList>
    </citation>
    <scope>IDENTIFICATION</scope>
</reference>
<evidence type="ECO:0000256" key="1">
    <source>
        <dbReference type="ARBA" id="ARBA00010057"/>
    </source>
</evidence>
<evidence type="ECO:0000313" key="4">
    <source>
        <dbReference type="Proteomes" id="UP000494040"/>
    </source>
</evidence>
<dbReference type="OMA" id="WFFRDYY"/>
<dbReference type="AlphaFoldDB" id="A0A8I6S688"/>
<dbReference type="CTD" id="7428"/>
<accession>A0A8I6S688</accession>
<keyword evidence="4" id="KW-1185">Reference proteome</keyword>
<protein>
    <recommendedName>
        <fullName evidence="2">von Hippel-Lindau disease tumour suppressor beta domain-containing protein</fullName>
    </recommendedName>
</protein>
<dbReference type="CDD" id="cd05468">
    <property type="entry name" value="pVHL"/>
    <property type="match status" value="1"/>
</dbReference>
<comment type="similarity">
    <text evidence="1">Belongs to the VHL family.</text>
</comment>
<dbReference type="Gene3D" id="2.60.40.780">
    <property type="entry name" value="von Hippel-Lindau disease tumour suppressor, beta domain"/>
    <property type="match status" value="1"/>
</dbReference>
<dbReference type="Pfam" id="PF01847">
    <property type="entry name" value="VHL"/>
    <property type="match status" value="1"/>
</dbReference>
<dbReference type="InterPro" id="IPR036208">
    <property type="entry name" value="VHL_sf"/>
</dbReference>
<dbReference type="InterPro" id="IPR037140">
    <property type="entry name" value="VHL_beta_dom_sf"/>
</dbReference>
<dbReference type="Proteomes" id="UP000494040">
    <property type="component" value="Unassembled WGS sequence"/>
</dbReference>
<dbReference type="EnsemblMetazoa" id="XM_014401085.2">
    <property type="protein sequence ID" value="XP_014256571.1"/>
    <property type="gene ID" value="LOC106670596"/>
</dbReference>
<evidence type="ECO:0000259" key="2">
    <source>
        <dbReference type="Pfam" id="PF01847"/>
    </source>
</evidence>
<organism evidence="3 4">
    <name type="scientific">Cimex lectularius</name>
    <name type="common">Bed bug</name>
    <name type="synonym">Acanthia lectularia</name>
    <dbReference type="NCBI Taxonomy" id="79782"/>
    <lineage>
        <taxon>Eukaryota</taxon>
        <taxon>Metazoa</taxon>
        <taxon>Ecdysozoa</taxon>
        <taxon>Arthropoda</taxon>
        <taxon>Hexapoda</taxon>
        <taxon>Insecta</taxon>
        <taxon>Pterygota</taxon>
        <taxon>Neoptera</taxon>
        <taxon>Paraneoptera</taxon>
        <taxon>Hemiptera</taxon>
        <taxon>Heteroptera</taxon>
        <taxon>Panheteroptera</taxon>
        <taxon>Cimicomorpha</taxon>
        <taxon>Cimicidae</taxon>
        <taxon>Cimex</taxon>
    </lineage>
</organism>
<dbReference type="InterPro" id="IPR022772">
    <property type="entry name" value="VHL_tumour_suppress_b/a_dom"/>
</dbReference>
<dbReference type="GeneID" id="106670596"/>
<dbReference type="SUPFAM" id="SSF49468">
    <property type="entry name" value="VHL"/>
    <property type="match status" value="1"/>
</dbReference>
<proteinExistence type="inferred from homology"/>
<sequence length="181" mass="20785">MEPAYYRFLNSSDSYVRVIWLQTKSRRLDYSVLPPGHYLDVNTFATHPWIFEDIITGDHLLADSKCIFLPGNWLEDAKDALKKKGKVPPPNMKIYPVRKIIKLTKPLLSLQIIAMRAIRETGISKEEVDSLELPKTLIELLKGAIARKECCKNHSQVCNLCPFQVQRAHFHMTCVLPDSHN</sequence>
<feature type="domain" description="von Hippel-Lindau disease tumour suppressor beta" evidence="2">
    <location>
        <begin position="8"/>
        <end position="71"/>
    </location>
</feature>